<sequence length="257" mass="28756">MWNRGKCAHFSNQSNKRALNNTSAVFMRLESLVFTACSQSPAGTCSHKAVISKTAFLQILPCTVSQLLSASEVSSDSFAICDLELNQVCLSVVGIIRGYVPFVTNVQYSLDDMTGPPLSVKQWVNSEDGALMTFVPPGTYVKVIGSLRNFRRKRTLLAMDVRCIKDLNEITSHMLEVVQAHMQLFGKSSFRGFGTILKMAGHERLRSIGFNDLERQLEHLSVWDIRTSLTFLINEGHVFSTIDEHHFKAPTDSQNCY</sequence>
<dbReference type="GO" id="GO:0005662">
    <property type="term" value="C:DNA replication factor A complex"/>
    <property type="evidence" value="ECO:0007669"/>
    <property type="project" value="TreeGrafter"/>
</dbReference>
<dbReference type="InterPro" id="IPR012340">
    <property type="entry name" value="NA-bd_OB-fold"/>
</dbReference>
<feature type="domain" description="Replication protein A C-terminal" evidence="5">
    <location>
        <begin position="208"/>
        <end position="245"/>
    </location>
</feature>
<evidence type="ECO:0000313" key="6">
    <source>
        <dbReference type="Ensembl" id="ENSLBEP00000001241.1"/>
    </source>
</evidence>
<dbReference type="InterPro" id="IPR036390">
    <property type="entry name" value="WH_DNA-bd_sf"/>
</dbReference>
<dbReference type="PANTHER" id="PTHR13989:SF16">
    <property type="entry name" value="REPLICATION PROTEIN A2"/>
    <property type="match status" value="1"/>
</dbReference>
<keyword evidence="4" id="KW-0539">Nucleus</keyword>
<dbReference type="InterPro" id="IPR014892">
    <property type="entry name" value="RPA_C"/>
</dbReference>
<dbReference type="InParanoid" id="A0A3Q3E5K6"/>
<evidence type="ECO:0000256" key="3">
    <source>
        <dbReference type="ARBA" id="ARBA00023125"/>
    </source>
</evidence>
<dbReference type="STRING" id="56723.ENSLBEP00000001241"/>
<comment type="subcellular location">
    <subcellularLocation>
        <location evidence="1">Nucleus</location>
    </subcellularLocation>
</comment>
<dbReference type="Gene3D" id="2.40.50.140">
    <property type="entry name" value="Nucleic acid-binding proteins"/>
    <property type="match status" value="1"/>
</dbReference>
<dbReference type="GO" id="GO:0035861">
    <property type="term" value="C:site of double-strand break"/>
    <property type="evidence" value="ECO:0007669"/>
    <property type="project" value="TreeGrafter"/>
</dbReference>
<dbReference type="GO" id="GO:0000724">
    <property type="term" value="P:double-strand break repair via homologous recombination"/>
    <property type="evidence" value="ECO:0007669"/>
    <property type="project" value="TreeGrafter"/>
</dbReference>
<dbReference type="Gene3D" id="1.10.10.10">
    <property type="entry name" value="Winged helix-like DNA-binding domain superfamily/Winged helix DNA-binding domain"/>
    <property type="match status" value="1"/>
</dbReference>
<keyword evidence="7" id="KW-1185">Reference proteome</keyword>
<name>A0A3Q3E5K6_9LABR</name>
<dbReference type="CDD" id="cd04478">
    <property type="entry name" value="RPA2_DBD_D"/>
    <property type="match status" value="1"/>
</dbReference>
<dbReference type="GO" id="GO:0000781">
    <property type="term" value="C:chromosome, telomeric region"/>
    <property type="evidence" value="ECO:0007669"/>
    <property type="project" value="TreeGrafter"/>
</dbReference>
<dbReference type="Pfam" id="PF08784">
    <property type="entry name" value="RPA_C"/>
    <property type="match status" value="1"/>
</dbReference>
<dbReference type="GO" id="GO:0006260">
    <property type="term" value="P:DNA replication"/>
    <property type="evidence" value="ECO:0007669"/>
    <property type="project" value="TreeGrafter"/>
</dbReference>
<dbReference type="Proteomes" id="UP000261660">
    <property type="component" value="Unplaced"/>
</dbReference>
<dbReference type="Ensembl" id="ENSLBET00000001331.1">
    <property type="protein sequence ID" value="ENSLBEP00000001241.1"/>
    <property type="gene ID" value="ENSLBEG00000000945.1"/>
</dbReference>
<dbReference type="GO" id="GO:0006289">
    <property type="term" value="P:nucleotide-excision repair"/>
    <property type="evidence" value="ECO:0007669"/>
    <property type="project" value="TreeGrafter"/>
</dbReference>
<evidence type="ECO:0000256" key="4">
    <source>
        <dbReference type="ARBA" id="ARBA00023242"/>
    </source>
</evidence>
<evidence type="ECO:0000256" key="1">
    <source>
        <dbReference type="ARBA" id="ARBA00004123"/>
    </source>
</evidence>
<organism evidence="6 7">
    <name type="scientific">Labrus bergylta</name>
    <name type="common">ballan wrasse</name>
    <dbReference type="NCBI Taxonomy" id="56723"/>
    <lineage>
        <taxon>Eukaryota</taxon>
        <taxon>Metazoa</taxon>
        <taxon>Chordata</taxon>
        <taxon>Craniata</taxon>
        <taxon>Vertebrata</taxon>
        <taxon>Euteleostomi</taxon>
        <taxon>Actinopterygii</taxon>
        <taxon>Neopterygii</taxon>
        <taxon>Teleostei</taxon>
        <taxon>Neoteleostei</taxon>
        <taxon>Acanthomorphata</taxon>
        <taxon>Eupercaria</taxon>
        <taxon>Labriformes</taxon>
        <taxon>Labridae</taxon>
        <taxon>Labrus</taxon>
    </lineage>
</organism>
<reference evidence="6" key="1">
    <citation type="submission" date="2025-08" db="UniProtKB">
        <authorList>
            <consortium name="Ensembl"/>
        </authorList>
    </citation>
    <scope>IDENTIFICATION</scope>
</reference>
<dbReference type="InterPro" id="IPR040260">
    <property type="entry name" value="RFA2-like"/>
</dbReference>
<dbReference type="PANTHER" id="PTHR13989">
    <property type="entry name" value="REPLICATION PROTEIN A-RELATED"/>
    <property type="match status" value="1"/>
</dbReference>
<dbReference type="SUPFAM" id="SSF50249">
    <property type="entry name" value="Nucleic acid-binding proteins"/>
    <property type="match status" value="1"/>
</dbReference>
<proteinExistence type="inferred from homology"/>
<accession>A0A3Q3E5K6</accession>
<dbReference type="InterPro" id="IPR036388">
    <property type="entry name" value="WH-like_DNA-bd_sf"/>
</dbReference>
<keyword evidence="3" id="KW-0238">DNA-binding</keyword>
<evidence type="ECO:0000259" key="5">
    <source>
        <dbReference type="Pfam" id="PF08784"/>
    </source>
</evidence>
<reference evidence="6" key="2">
    <citation type="submission" date="2025-09" db="UniProtKB">
        <authorList>
            <consortium name="Ensembl"/>
        </authorList>
    </citation>
    <scope>IDENTIFICATION</scope>
</reference>
<evidence type="ECO:0000313" key="7">
    <source>
        <dbReference type="Proteomes" id="UP000261660"/>
    </source>
</evidence>
<dbReference type="GeneTree" id="ENSGT00390000010045"/>
<dbReference type="SUPFAM" id="SSF46785">
    <property type="entry name" value="Winged helix' DNA-binding domain"/>
    <property type="match status" value="1"/>
</dbReference>
<dbReference type="AlphaFoldDB" id="A0A3Q3E5K6"/>
<dbReference type="GO" id="GO:0003697">
    <property type="term" value="F:single-stranded DNA binding"/>
    <property type="evidence" value="ECO:0007669"/>
    <property type="project" value="TreeGrafter"/>
</dbReference>
<evidence type="ECO:0000256" key="2">
    <source>
        <dbReference type="ARBA" id="ARBA00007815"/>
    </source>
</evidence>
<protein>
    <submittedName>
        <fullName evidence="6">Replication protein A 32 kDa subunit-like</fullName>
    </submittedName>
</protein>
<comment type="similarity">
    <text evidence="2">Belongs to the replication factor A protein 2 family.</text>
</comment>